<evidence type="ECO:0000313" key="3">
    <source>
        <dbReference type="Proteomes" id="UP000218231"/>
    </source>
</evidence>
<evidence type="ECO:0000313" key="2">
    <source>
        <dbReference type="EMBL" id="PAV70343.1"/>
    </source>
</evidence>
<feature type="compositionally biased region" description="Low complexity" evidence="1">
    <location>
        <begin position="332"/>
        <end position="343"/>
    </location>
</feature>
<keyword evidence="3" id="KW-1185">Reference proteome</keyword>
<sequence>MGSSAMVWLQVDDQHRHVVPPPAKIAVQHGSNHRRMAMHQPGVLLQVPARLQAVAVEDQQVASHVSVVEDLGLAILPADDPWQRRHTAHPRRRHQAGADVTDAGEGHMAAAQIVLGDGHRAAAGTAHRQVQPLDQQKWIHKGVLGECRCSALGRLLGLRAMPQAVDQQGAEAPMGELDVPGIAVLGIASVHASHDHRAASVGVHIEHLGQACHRSQANTLGAAGGITIGQACLSIEPLGPVHCHQLDAQATGTRHGAQVQGALSGVLEHVAGQLGSQQCHSASLLAVEALLLCQALCGAPGVPDLAGLIQGQDQRPAGGNVHIHRVIVTRVPSPGTVSSSNSSTRRRAPVKPRPRPLPEVQPSVRASFRSAMPGPSSRNNKRTPIHQAHAAVAGQFACQLPGQYHILLDAYRQAATVLAAHGRLTCWLSRCMPRSTSNAVLTPGRVKPSSTKVMATAGCMPTTITRASISRDRLAMSAIIRPMNESTMSSAEMSSNTPRAEVALMRSVRSSCKRMASLSCMST</sequence>
<feature type="compositionally biased region" description="Basic residues" evidence="1">
    <location>
        <begin position="344"/>
        <end position="354"/>
    </location>
</feature>
<evidence type="ECO:0000256" key="1">
    <source>
        <dbReference type="SAM" id="MobiDB-lite"/>
    </source>
</evidence>
<name>A0A2A2K903_9BILA</name>
<proteinExistence type="predicted"/>
<protein>
    <submittedName>
        <fullName evidence="2">Uncharacterized protein</fullName>
    </submittedName>
</protein>
<organism evidence="2 3">
    <name type="scientific">Diploscapter pachys</name>
    <dbReference type="NCBI Taxonomy" id="2018661"/>
    <lineage>
        <taxon>Eukaryota</taxon>
        <taxon>Metazoa</taxon>
        <taxon>Ecdysozoa</taxon>
        <taxon>Nematoda</taxon>
        <taxon>Chromadorea</taxon>
        <taxon>Rhabditida</taxon>
        <taxon>Rhabditina</taxon>
        <taxon>Rhabditomorpha</taxon>
        <taxon>Rhabditoidea</taxon>
        <taxon>Rhabditidae</taxon>
        <taxon>Diploscapter</taxon>
    </lineage>
</organism>
<gene>
    <name evidence="2" type="ORF">WR25_02884</name>
</gene>
<dbReference type="EMBL" id="LIAE01009286">
    <property type="protein sequence ID" value="PAV70343.1"/>
    <property type="molecule type" value="Genomic_DNA"/>
</dbReference>
<dbReference type="Proteomes" id="UP000218231">
    <property type="component" value="Unassembled WGS sequence"/>
</dbReference>
<comment type="caution">
    <text evidence="2">The sequence shown here is derived from an EMBL/GenBank/DDBJ whole genome shotgun (WGS) entry which is preliminary data.</text>
</comment>
<feature type="compositionally biased region" description="Basic residues" evidence="1">
    <location>
        <begin position="84"/>
        <end position="95"/>
    </location>
</feature>
<feature type="region of interest" description="Disordered" evidence="1">
    <location>
        <begin position="83"/>
        <end position="103"/>
    </location>
</feature>
<feature type="region of interest" description="Disordered" evidence="1">
    <location>
        <begin position="332"/>
        <end position="382"/>
    </location>
</feature>
<accession>A0A2A2K903</accession>
<dbReference type="AlphaFoldDB" id="A0A2A2K903"/>
<reference evidence="2 3" key="1">
    <citation type="journal article" date="2017" name="Curr. Biol.">
        <title>Genome architecture and evolution of a unichromosomal asexual nematode.</title>
        <authorList>
            <person name="Fradin H."/>
            <person name="Zegar C."/>
            <person name="Gutwein M."/>
            <person name="Lucas J."/>
            <person name="Kovtun M."/>
            <person name="Corcoran D."/>
            <person name="Baugh L.R."/>
            <person name="Kiontke K."/>
            <person name="Gunsalus K."/>
            <person name="Fitch D.H."/>
            <person name="Piano F."/>
        </authorList>
    </citation>
    <scope>NUCLEOTIDE SEQUENCE [LARGE SCALE GENOMIC DNA]</scope>
    <source>
        <strain evidence="2">PF1309</strain>
    </source>
</reference>